<organism evidence="1">
    <name type="scientific">Anguilla anguilla</name>
    <name type="common">European freshwater eel</name>
    <name type="synonym">Muraena anguilla</name>
    <dbReference type="NCBI Taxonomy" id="7936"/>
    <lineage>
        <taxon>Eukaryota</taxon>
        <taxon>Metazoa</taxon>
        <taxon>Chordata</taxon>
        <taxon>Craniata</taxon>
        <taxon>Vertebrata</taxon>
        <taxon>Euteleostomi</taxon>
        <taxon>Actinopterygii</taxon>
        <taxon>Neopterygii</taxon>
        <taxon>Teleostei</taxon>
        <taxon>Anguilliformes</taxon>
        <taxon>Anguillidae</taxon>
        <taxon>Anguilla</taxon>
    </lineage>
</organism>
<reference evidence="1" key="2">
    <citation type="journal article" date="2015" name="Fish Shellfish Immunol.">
        <title>Early steps in the European eel (Anguilla anguilla)-Vibrio vulnificus interaction in the gills: Role of the RtxA13 toxin.</title>
        <authorList>
            <person name="Callol A."/>
            <person name="Pajuelo D."/>
            <person name="Ebbesson L."/>
            <person name="Teles M."/>
            <person name="MacKenzie S."/>
            <person name="Amaro C."/>
        </authorList>
    </citation>
    <scope>NUCLEOTIDE SEQUENCE</scope>
</reference>
<accession>A0A0E9PJI5</accession>
<name>A0A0E9PJI5_ANGAN</name>
<proteinExistence type="predicted"/>
<dbReference type="EMBL" id="GBXM01103883">
    <property type="protein sequence ID" value="JAH04694.1"/>
    <property type="molecule type" value="Transcribed_RNA"/>
</dbReference>
<sequence length="36" mass="3905">MTRQSCSFLLKSHVLCRTSPSPLVIAAQTARTLSVT</sequence>
<evidence type="ECO:0000313" key="1">
    <source>
        <dbReference type="EMBL" id="JAH04694.1"/>
    </source>
</evidence>
<protein>
    <submittedName>
        <fullName evidence="1">Uncharacterized protein</fullName>
    </submittedName>
</protein>
<reference evidence="1" key="1">
    <citation type="submission" date="2014-11" db="EMBL/GenBank/DDBJ databases">
        <authorList>
            <person name="Amaro Gonzalez C."/>
        </authorList>
    </citation>
    <scope>NUCLEOTIDE SEQUENCE</scope>
</reference>
<dbReference type="AlphaFoldDB" id="A0A0E9PJI5"/>